<evidence type="ECO:0000256" key="7">
    <source>
        <dbReference type="ARBA" id="ARBA00047804"/>
    </source>
</evidence>
<dbReference type="RefSeq" id="NP_001040650.1">
    <property type="nucleotide sequence ID" value="NM_001047185.3"/>
</dbReference>
<keyword evidence="2" id="KW-0677">Repeat</keyword>
<comment type="similarity">
    <text evidence="5">Belongs to the nucleoredoxin family.</text>
</comment>
<dbReference type="Pfam" id="PF13905">
    <property type="entry name" value="Thioredoxin_8"/>
    <property type="match status" value="1"/>
</dbReference>
<dbReference type="PeptideAtlas" id="O45373"/>
<dbReference type="EMBL" id="BX284601">
    <property type="protein sequence ID" value="CAB02969.1"/>
    <property type="molecule type" value="Genomic_DNA"/>
</dbReference>
<dbReference type="GeneID" id="173182"/>
<dbReference type="KEGG" id="cel:CELE_F17B5.1"/>
<organism evidence="10 11">
    <name type="scientific">Caenorhabditis elegans</name>
    <dbReference type="NCBI Taxonomy" id="6239"/>
    <lineage>
        <taxon>Eukaryota</taxon>
        <taxon>Metazoa</taxon>
        <taxon>Ecdysozoa</taxon>
        <taxon>Nematoda</taxon>
        <taxon>Chromadorea</taxon>
        <taxon>Rhabditida</taxon>
        <taxon>Rhabditina</taxon>
        <taxon>Rhabditomorpha</taxon>
        <taxon>Rhabditoidea</taxon>
        <taxon>Rhabditidae</taxon>
        <taxon>Peloderinae</taxon>
        <taxon>Caenorhabditis</taxon>
    </lineage>
</organism>
<dbReference type="InParanoid" id="O45373"/>
<sequence length="777" mass="92523">MTESIDGNPWRILELVAENEYHLEQDNNVDQLEQFSVIPGFQEELVEFAKKKLLDSIEVQQFLVERDIEFQEKNIASLIDELSDNQDDESNSKEIHLELKSSKNKYEGLRKKIASFKGRQQKAVGFLNSGLEEIRILTSPNDKFCYKVKNASWRCSVDNSIDLQKIKLICEKLIGLEKKMEVTFWTSEIMKLLENLDQRHYAVAFGIIIGMATWEYENSEKYHLLALIHLSIGRDETKTDVLLYWENWENESIEQSIVSLRILMIFYMKISIDDLECRENFEFRICQVIVFILEHKEFESSHLTMITELLGSIEQRFGNFTEMCDIMFTHFEAKAQMFDSYEAKMLVFMRNEHLSLLQTQHIDQCMDTLNILILLYLKIKIDKWTYREIIEQRISQFIICILEHTEFQSIHLTLIIQHLESIEQQFGCFSGKFDNMFKIFELKLQILDRPEQERVSKWIKSLSLRSSISEFSSEHSHSTVTVIEHSEKTYELEQNVRIDLEETLKLEKRIEEVSIEESKKKQEKLELKQREEEEARIKEEEEKQRKILEEEARKKQEEEEARLKAEEELKIYEEEKRKKELEEERKKKEELEIKRKAEEEKKKKALEEEKKRKIAEEKARQKQEKERKKQANKCTFLQNFTFIRHQHPSQTYNERVLDGKVVGLYFSAHWCPPSRDFTPVLAQFYSQVEDNFEILFVSSDNNTQEMNFYLQNFHGDWFHLPLNLCNSMKHRNTKNHIPALIIMKPDGTVITDDGRNLVSQWINDPKALVNHWKAMLN</sequence>
<dbReference type="GO" id="GO:0047134">
    <property type="term" value="F:protein-disulfide reductase [NAD(P)H] activity"/>
    <property type="evidence" value="ECO:0007669"/>
    <property type="project" value="UniProtKB-EC"/>
</dbReference>
<evidence type="ECO:0000256" key="1">
    <source>
        <dbReference type="ARBA" id="ARBA00012612"/>
    </source>
</evidence>
<evidence type="ECO:0000256" key="8">
    <source>
        <dbReference type="SAM" id="Coils"/>
    </source>
</evidence>
<feature type="domain" description="Thioredoxin" evidence="9">
    <location>
        <begin position="641"/>
        <end position="777"/>
    </location>
</feature>
<evidence type="ECO:0000256" key="6">
    <source>
        <dbReference type="ARBA" id="ARBA00047388"/>
    </source>
</evidence>
<dbReference type="AGR" id="WB:WBGene00008905"/>
<reference evidence="10 11" key="1">
    <citation type="journal article" date="1998" name="Science">
        <title>Genome sequence of the nematode C. elegans: a platform for investigating biology.</title>
        <authorList>
            <consortium name="The C. elegans sequencing consortium"/>
            <person name="Sulson J.E."/>
            <person name="Waterston R."/>
        </authorList>
    </citation>
    <scope>NUCLEOTIDE SEQUENCE [LARGE SCALE GENOMIC DNA]</scope>
    <source>
        <strain evidence="10 11">Bristol N2</strain>
    </source>
</reference>
<dbReference type="FunCoup" id="O45373">
    <property type="interactions" value="209"/>
</dbReference>
<feature type="coiled-coil region" evidence="8">
    <location>
        <begin position="510"/>
        <end position="632"/>
    </location>
</feature>
<name>O45373_CAEEL</name>
<dbReference type="WormBase" id="F17B5.1a">
    <property type="protein sequence ID" value="CE15865"/>
    <property type="gene ID" value="WBGene00008905"/>
</dbReference>
<evidence type="ECO:0000256" key="2">
    <source>
        <dbReference type="ARBA" id="ARBA00022737"/>
    </source>
</evidence>
<feature type="coiled-coil region" evidence="8">
    <location>
        <begin position="68"/>
        <end position="119"/>
    </location>
</feature>
<evidence type="ECO:0000259" key="9">
    <source>
        <dbReference type="PROSITE" id="PS51352"/>
    </source>
</evidence>
<dbReference type="PROSITE" id="PS51352">
    <property type="entry name" value="THIOREDOXIN_2"/>
    <property type="match status" value="1"/>
</dbReference>
<dbReference type="OrthoDB" id="409136at2759"/>
<dbReference type="PIR" id="T21048">
    <property type="entry name" value="T21048"/>
</dbReference>
<keyword evidence="13" id="KW-1267">Proteomics identification</keyword>
<dbReference type="InterPro" id="IPR052259">
    <property type="entry name" value="Nucleoredoxin-like"/>
</dbReference>
<dbReference type="InterPro" id="IPR036249">
    <property type="entry name" value="Thioredoxin-like_sf"/>
</dbReference>
<dbReference type="SUPFAM" id="SSF52833">
    <property type="entry name" value="Thioredoxin-like"/>
    <property type="match status" value="1"/>
</dbReference>
<dbReference type="PaxDb" id="6239-F17B5.1a"/>
<dbReference type="Gene3D" id="3.40.30.10">
    <property type="entry name" value="Glutaredoxin"/>
    <property type="match status" value="1"/>
</dbReference>
<keyword evidence="8" id="KW-0175">Coiled coil</keyword>
<evidence type="ECO:0007829" key="13">
    <source>
        <dbReference type="PeptideAtlas" id="O45373"/>
    </source>
</evidence>
<accession>O45373</accession>
<keyword evidence="3" id="KW-0560">Oxidoreductase</keyword>
<dbReference type="SMR" id="O45373"/>
<evidence type="ECO:0000313" key="10">
    <source>
        <dbReference type="EMBL" id="CAB02969.1"/>
    </source>
</evidence>
<dbReference type="Bgee" id="WBGene00008905">
    <property type="expression patterns" value="Expressed in larva and 1 other cell type or tissue"/>
</dbReference>
<keyword evidence="4" id="KW-0520">NAD</keyword>
<dbReference type="UCSC" id="F17B5.1a">
    <property type="organism name" value="c. elegans"/>
</dbReference>
<dbReference type="InterPro" id="IPR012336">
    <property type="entry name" value="Thioredoxin-like_fold"/>
</dbReference>
<dbReference type="CTD" id="173182"/>
<evidence type="ECO:0000256" key="3">
    <source>
        <dbReference type="ARBA" id="ARBA00023002"/>
    </source>
</evidence>
<dbReference type="Proteomes" id="UP000001940">
    <property type="component" value="Chromosome I"/>
</dbReference>
<dbReference type="AlphaFoldDB" id="O45373"/>
<evidence type="ECO:0000313" key="12">
    <source>
        <dbReference type="WormBase" id="F17B5.1a"/>
    </source>
</evidence>
<comment type="catalytic activity">
    <reaction evidence="7">
        <text>[protein]-dithiol + NADP(+) = [protein]-disulfide + NADPH + H(+)</text>
        <dbReference type="Rhea" id="RHEA:18753"/>
        <dbReference type="Rhea" id="RHEA-COMP:10593"/>
        <dbReference type="Rhea" id="RHEA-COMP:10594"/>
        <dbReference type="ChEBI" id="CHEBI:15378"/>
        <dbReference type="ChEBI" id="CHEBI:29950"/>
        <dbReference type="ChEBI" id="CHEBI:50058"/>
        <dbReference type="ChEBI" id="CHEBI:57783"/>
        <dbReference type="ChEBI" id="CHEBI:58349"/>
        <dbReference type="EC" id="1.8.1.8"/>
    </reaction>
</comment>
<evidence type="ECO:0000256" key="5">
    <source>
        <dbReference type="ARBA" id="ARBA00025782"/>
    </source>
</evidence>
<gene>
    <name evidence="10" type="ORF">CELE_F17B5.1</name>
    <name evidence="10 12" type="ORF">F17B5.1</name>
</gene>
<dbReference type="eggNOG" id="KOG2501">
    <property type="taxonomic scope" value="Eukaryota"/>
</dbReference>
<proteinExistence type="evidence at protein level"/>
<protein>
    <recommendedName>
        <fullName evidence="1">protein-disulfide reductase</fullName>
        <ecNumber evidence="1">1.8.1.8</ecNumber>
    </recommendedName>
</protein>
<comment type="catalytic activity">
    <reaction evidence="6">
        <text>[protein]-dithiol + NAD(+) = [protein]-disulfide + NADH + H(+)</text>
        <dbReference type="Rhea" id="RHEA:18749"/>
        <dbReference type="Rhea" id="RHEA-COMP:10593"/>
        <dbReference type="Rhea" id="RHEA-COMP:10594"/>
        <dbReference type="ChEBI" id="CHEBI:15378"/>
        <dbReference type="ChEBI" id="CHEBI:29950"/>
        <dbReference type="ChEBI" id="CHEBI:50058"/>
        <dbReference type="ChEBI" id="CHEBI:57540"/>
        <dbReference type="ChEBI" id="CHEBI:57945"/>
        <dbReference type="EC" id="1.8.1.8"/>
    </reaction>
</comment>
<dbReference type="HOGENOM" id="CLU_434297_0_0_1"/>
<dbReference type="PANTHER" id="PTHR13871:SF103">
    <property type="entry name" value="THIOREDOXIN DOMAIN-CONTAINING PROTEIN"/>
    <property type="match status" value="1"/>
</dbReference>
<keyword evidence="11" id="KW-1185">Reference proteome</keyword>
<evidence type="ECO:0000313" key="11">
    <source>
        <dbReference type="Proteomes" id="UP000001940"/>
    </source>
</evidence>
<evidence type="ECO:0000256" key="4">
    <source>
        <dbReference type="ARBA" id="ARBA00023027"/>
    </source>
</evidence>
<dbReference type="EC" id="1.8.1.8" evidence="1"/>
<dbReference type="InterPro" id="IPR013766">
    <property type="entry name" value="Thioredoxin_domain"/>
</dbReference>
<dbReference type="PANTHER" id="PTHR13871">
    <property type="entry name" value="THIOREDOXIN"/>
    <property type="match status" value="1"/>
</dbReference>